<sequence length="105" mass="12360">MLKIENFSTEASEAGLRENLNMLEECRVKARMKNLHYQRAVARLHNQRIRPRPIVTGDLVLRRAEENSSRNGRGHITSPKLFGIEHIPYRQWKERHSLELGMCRI</sequence>
<gene>
    <name evidence="1" type="ORF">B296_00050506</name>
</gene>
<organism evidence="1 2">
    <name type="scientific">Ensete ventricosum</name>
    <name type="common">Abyssinian banana</name>
    <name type="synonym">Musa ensete</name>
    <dbReference type="NCBI Taxonomy" id="4639"/>
    <lineage>
        <taxon>Eukaryota</taxon>
        <taxon>Viridiplantae</taxon>
        <taxon>Streptophyta</taxon>
        <taxon>Embryophyta</taxon>
        <taxon>Tracheophyta</taxon>
        <taxon>Spermatophyta</taxon>
        <taxon>Magnoliopsida</taxon>
        <taxon>Liliopsida</taxon>
        <taxon>Zingiberales</taxon>
        <taxon>Musaceae</taxon>
        <taxon>Ensete</taxon>
    </lineage>
</organism>
<name>A0A426YEG8_ENSVE</name>
<dbReference type="Proteomes" id="UP000287651">
    <property type="component" value="Unassembled WGS sequence"/>
</dbReference>
<dbReference type="EMBL" id="AMZH03012926">
    <property type="protein sequence ID" value="RRT50152.1"/>
    <property type="molecule type" value="Genomic_DNA"/>
</dbReference>
<dbReference type="AlphaFoldDB" id="A0A426YEG8"/>
<proteinExistence type="predicted"/>
<comment type="caution">
    <text evidence="1">The sequence shown here is derived from an EMBL/GenBank/DDBJ whole genome shotgun (WGS) entry which is preliminary data.</text>
</comment>
<accession>A0A426YEG8</accession>
<evidence type="ECO:0000313" key="1">
    <source>
        <dbReference type="EMBL" id="RRT50152.1"/>
    </source>
</evidence>
<evidence type="ECO:0000313" key="2">
    <source>
        <dbReference type="Proteomes" id="UP000287651"/>
    </source>
</evidence>
<reference evidence="1 2" key="1">
    <citation type="journal article" date="2014" name="Agronomy (Basel)">
        <title>A Draft Genome Sequence for Ensete ventricosum, the Drought-Tolerant Tree Against Hunger.</title>
        <authorList>
            <person name="Harrison J."/>
            <person name="Moore K.A."/>
            <person name="Paszkiewicz K."/>
            <person name="Jones T."/>
            <person name="Grant M."/>
            <person name="Ambacheew D."/>
            <person name="Muzemil S."/>
            <person name="Studholme D.J."/>
        </authorList>
    </citation>
    <scope>NUCLEOTIDE SEQUENCE [LARGE SCALE GENOMIC DNA]</scope>
</reference>
<protein>
    <submittedName>
        <fullName evidence="1">Uncharacterized protein</fullName>
    </submittedName>
</protein>